<organism evidence="1 2">
    <name type="scientific">Paenibacillus oleatilyticus</name>
    <dbReference type="NCBI Taxonomy" id="2594886"/>
    <lineage>
        <taxon>Bacteria</taxon>
        <taxon>Bacillati</taxon>
        <taxon>Bacillota</taxon>
        <taxon>Bacilli</taxon>
        <taxon>Bacillales</taxon>
        <taxon>Paenibacillaceae</taxon>
        <taxon>Paenibacillus</taxon>
    </lineage>
</organism>
<evidence type="ECO:0000313" key="1">
    <source>
        <dbReference type="EMBL" id="MFB0841754.1"/>
    </source>
</evidence>
<gene>
    <name evidence="1" type="ORF">ACEU3E_06215</name>
</gene>
<accession>A0ABV4UXB0</accession>
<dbReference type="Proteomes" id="UP001575622">
    <property type="component" value="Unassembled WGS sequence"/>
</dbReference>
<reference evidence="1 2" key="1">
    <citation type="submission" date="2024-09" db="EMBL/GenBank/DDBJ databases">
        <authorList>
            <person name="Makale K.P.P."/>
            <person name="Makhzoum A."/>
            <person name="Rantong G."/>
            <person name="Rahube T.O."/>
        </authorList>
    </citation>
    <scope>NUCLEOTIDE SEQUENCE [LARGE SCALE GENOMIC DNA]</scope>
    <source>
        <strain evidence="1 2">KM_D13</strain>
    </source>
</reference>
<protein>
    <submittedName>
        <fullName evidence="1">Uncharacterized protein</fullName>
    </submittedName>
</protein>
<proteinExistence type="predicted"/>
<name>A0ABV4UXB0_9BACL</name>
<comment type="caution">
    <text evidence="1">The sequence shown here is derived from an EMBL/GenBank/DDBJ whole genome shotgun (WGS) entry which is preliminary data.</text>
</comment>
<dbReference type="EMBL" id="JBHDLN010000003">
    <property type="protein sequence ID" value="MFB0841754.1"/>
    <property type="molecule type" value="Genomic_DNA"/>
</dbReference>
<sequence>MIEELNKLQNNFSQLHVIFQIEALSLEELADRQYANGLKDGFRYAAILLEATLKKVREA</sequence>
<keyword evidence="2" id="KW-1185">Reference proteome</keyword>
<dbReference type="RefSeq" id="WP_373949363.1">
    <property type="nucleotide sequence ID" value="NZ_JBHDLN010000003.1"/>
</dbReference>
<evidence type="ECO:0000313" key="2">
    <source>
        <dbReference type="Proteomes" id="UP001575622"/>
    </source>
</evidence>